<dbReference type="Gene3D" id="2.60.120.620">
    <property type="entry name" value="q2cbj1_9rhob like domain"/>
    <property type="match status" value="1"/>
</dbReference>
<gene>
    <name evidence="1" type="ORF">JYZ213_LOCUS28134</name>
    <name evidence="2" type="ORF">OXD698_LOCUS33570</name>
</gene>
<dbReference type="SUPFAM" id="SSF51197">
    <property type="entry name" value="Clavaminate synthase-like"/>
    <property type="match status" value="1"/>
</dbReference>
<organism evidence="1 3">
    <name type="scientific">Adineta steineri</name>
    <dbReference type="NCBI Taxonomy" id="433720"/>
    <lineage>
        <taxon>Eukaryota</taxon>
        <taxon>Metazoa</taxon>
        <taxon>Spiralia</taxon>
        <taxon>Gnathifera</taxon>
        <taxon>Rotifera</taxon>
        <taxon>Eurotatoria</taxon>
        <taxon>Bdelloidea</taxon>
        <taxon>Adinetida</taxon>
        <taxon>Adinetidae</taxon>
        <taxon>Adineta</taxon>
    </lineage>
</organism>
<evidence type="ECO:0000313" key="1">
    <source>
        <dbReference type="EMBL" id="CAF1223442.1"/>
    </source>
</evidence>
<protein>
    <recommendedName>
        <fullName evidence="4">Phytanoyl-CoA dioxygenase</fullName>
    </recommendedName>
</protein>
<dbReference type="AlphaFoldDB" id="A0A814Y281"/>
<sequence length="552" mass="64178">MVQLTKSEQLYKEEYSKPDAKYQTRLEDLFGKHFTQLANDLSTYGIVVLKEYFSGDVLKQMQIDFNGWCTTKKPDVHNHIQFDGTATNERYLTKSEVLSKAITEPLFWALGAHCWGRDPKLAFSRGYRIGPINPIEYRAFRLHNDGHYKELKIMILLTDVPEGGQSMYYWPGTHNIDWNIHSSRDTLFTKSDVQQLGESIECCGPAGSVFIFNTYAIHKGTRTKSRTNDMTRDTLVFNITGGKREYPIPPLHENIQVNLTDFEKYMFRVKQEDKLLERDDEMPMQAPSNIRDEYFMINNEYIKKMSSKFQPMTKQFPWLTTKPIPYREIPFIREKTVISTPHIDYHFPEFIEISGSTSNYDFKEILSQDLHGELDLPIREFSGLIDRQRDLALGDIRDRLMKEKKIDQLAFILSRLNTKTVTVGANFAEELPNQIVEIIDALKISTFTLSENDEKPSLLDNYRHFAIDLKYCLTTADSYALMKSSLAFILGILIYLQDRANNMQLSLNEQKTIFNILTQASCVYLYYICHYFKKVALLDKCEETNNCSNQKT</sequence>
<reference evidence="1" key="1">
    <citation type="submission" date="2021-02" db="EMBL/GenBank/DDBJ databases">
        <authorList>
            <person name="Nowell W R."/>
        </authorList>
    </citation>
    <scope>NUCLEOTIDE SEQUENCE</scope>
</reference>
<name>A0A814Y281_9BILA</name>
<evidence type="ECO:0008006" key="4">
    <source>
        <dbReference type="Google" id="ProtNLM"/>
    </source>
</evidence>
<dbReference type="EMBL" id="CAJOAZ010004629">
    <property type="protein sequence ID" value="CAF4068434.1"/>
    <property type="molecule type" value="Genomic_DNA"/>
</dbReference>
<evidence type="ECO:0000313" key="3">
    <source>
        <dbReference type="Proteomes" id="UP000663845"/>
    </source>
</evidence>
<dbReference type="Proteomes" id="UP000663844">
    <property type="component" value="Unassembled WGS sequence"/>
</dbReference>
<evidence type="ECO:0000313" key="2">
    <source>
        <dbReference type="EMBL" id="CAF4068434.1"/>
    </source>
</evidence>
<dbReference type="Proteomes" id="UP000663845">
    <property type="component" value="Unassembled WGS sequence"/>
</dbReference>
<dbReference type="InterPro" id="IPR008775">
    <property type="entry name" value="Phytyl_CoA_dOase-like"/>
</dbReference>
<accession>A0A814Y281</accession>
<dbReference type="Pfam" id="PF05721">
    <property type="entry name" value="PhyH"/>
    <property type="match status" value="1"/>
</dbReference>
<comment type="caution">
    <text evidence="1">The sequence shown here is derived from an EMBL/GenBank/DDBJ whole genome shotgun (WGS) entry which is preliminary data.</text>
</comment>
<dbReference type="EMBL" id="CAJNOG010000403">
    <property type="protein sequence ID" value="CAF1223442.1"/>
    <property type="molecule type" value="Genomic_DNA"/>
</dbReference>
<proteinExistence type="predicted"/>